<dbReference type="SMART" id="SM00458">
    <property type="entry name" value="RICIN"/>
    <property type="match status" value="1"/>
</dbReference>
<evidence type="ECO:0000259" key="3">
    <source>
        <dbReference type="SMART" id="SM00458"/>
    </source>
</evidence>
<feature type="domain" description="Ricin B lectin" evidence="3">
    <location>
        <begin position="44"/>
        <end position="175"/>
    </location>
</feature>
<feature type="chain" id="PRO_5004327991" evidence="2">
    <location>
        <begin position="17"/>
        <end position="188"/>
    </location>
</feature>
<feature type="compositionally biased region" description="Low complexity" evidence="1">
    <location>
        <begin position="27"/>
        <end position="43"/>
    </location>
</feature>
<proteinExistence type="evidence at transcript level"/>
<dbReference type="PROSITE" id="PS50231">
    <property type="entry name" value="RICIN_B_LECTIN"/>
    <property type="match status" value="1"/>
</dbReference>
<protein>
    <submittedName>
        <fullName evidence="4">20 kDa protein having G-X-X-X-Q-X-W-motif</fullName>
    </submittedName>
</protein>
<dbReference type="EMBL" id="AB038375">
    <property type="protein sequence ID" value="BAB20766.1"/>
    <property type="molecule type" value="mRNA"/>
</dbReference>
<organism evidence="4">
    <name type="scientific">Cutaneotrichosporon mucoides</name>
    <dbReference type="NCBI Taxonomy" id="82522"/>
    <lineage>
        <taxon>Eukaryota</taxon>
        <taxon>Fungi</taxon>
        <taxon>Dikarya</taxon>
        <taxon>Basidiomycota</taxon>
        <taxon>Agaricomycotina</taxon>
        <taxon>Tremellomycetes</taxon>
        <taxon>Trichosporonales</taxon>
        <taxon>Trichosporonaceae</taxon>
        <taxon>Cutaneotrichosporon</taxon>
    </lineage>
</organism>
<keyword evidence="2" id="KW-0732">Signal</keyword>
<dbReference type="InterPro" id="IPR000772">
    <property type="entry name" value="Ricin_B_lectin"/>
</dbReference>
<reference evidence="4" key="1">
    <citation type="submission" date="2000-02" db="EMBL/GenBank/DDBJ databases">
        <title>20 kDa protein having G-X-X-X-Q-X-W motif.</title>
        <authorList>
            <person name="Usui Y."/>
            <person name="Matsunaga Y."/>
        </authorList>
    </citation>
    <scope>NUCLEOTIDE SEQUENCE</scope>
    <source>
        <strain evidence="4">TIMM 1573</strain>
    </source>
</reference>
<name>Q9HFA9_9TREE</name>
<accession>Q9HFA9</accession>
<feature type="region of interest" description="Disordered" evidence="1">
    <location>
        <begin position="20"/>
        <end position="48"/>
    </location>
</feature>
<evidence type="ECO:0000256" key="1">
    <source>
        <dbReference type="SAM" id="MobiDB-lite"/>
    </source>
</evidence>
<evidence type="ECO:0000256" key="2">
    <source>
        <dbReference type="SAM" id="SignalP"/>
    </source>
</evidence>
<dbReference type="CDD" id="cd00161">
    <property type="entry name" value="beta-trefoil_Ricin-like"/>
    <property type="match status" value="1"/>
</dbReference>
<dbReference type="InterPro" id="IPR035992">
    <property type="entry name" value="Ricin_B-like_lectins"/>
</dbReference>
<dbReference type="Pfam" id="PF00652">
    <property type="entry name" value="Ricin_B_lectin"/>
    <property type="match status" value="1"/>
</dbReference>
<evidence type="ECO:0000313" key="4">
    <source>
        <dbReference type="EMBL" id="BAB20766.1"/>
    </source>
</evidence>
<dbReference type="Gene3D" id="2.80.10.50">
    <property type="match status" value="2"/>
</dbReference>
<dbReference type="SUPFAM" id="SSF50370">
    <property type="entry name" value="Ricin B-like lectins"/>
    <property type="match status" value="1"/>
</dbReference>
<dbReference type="AlphaFoldDB" id="Q9HFA9"/>
<sequence>MLAILKLSVLAAMAAAQVCGPDPGTPEPSTTSKPPTQPSSNPSGGQLIHPGSHTGLCVDVAGANFANGTPVQVYECNGSNAQSFTLVRGDQQIKVSGTNFCLDAGTNPGDGSKVHLWQCYAGLAQQQWYYTDDNRIAVTGKGLCLDLTDGRASNGNQLQVWSCGNGNANQVWTSNVGGGNARRRWYHE</sequence>
<feature type="signal peptide" evidence="2">
    <location>
        <begin position="1"/>
        <end position="16"/>
    </location>
</feature>
<dbReference type="CAZy" id="CBM13">
    <property type="family name" value="Carbohydrate-Binding Module Family 13"/>
</dbReference>